<evidence type="ECO:0000313" key="3">
    <source>
        <dbReference type="Proteomes" id="UP001519272"/>
    </source>
</evidence>
<keyword evidence="1" id="KW-0732">Signal</keyword>
<feature type="chain" id="PRO_5045522334" evidence="1">
    <location>
        <begin position="30"/>
        <end position="297"/>
    </location>
</feature>
<name>A0ABS4FT88_9BACL</name>
<evidence type="ECO:0000313" key="2">
    <source>
        <dbReference type="EMBL" id="MBP1905792.1"/>
    </source>
</evidence>
<feature type="signal peptide" evidence="1">
    <location>
        <begin position="1"/>
        <end position="29"/>
    </location>
</feature>
<sequence length="297" mass="33570">MKQQRPIKYISVCIVAFLLLTTFLQGANAVEPVQKTSTLFNKASFKQGTFGFANLDGTKLLVDYPQEQELKWSQLNIAVGHKGQRLKLKYIGKQKEGKRNNGRQTAYNFDNLRGLIYEVVEGKAEPNETYFIVKDSALTDRMLVELKSINKEKITTKLKSEIGKLKKRAVKNLWPLENINGVGKLYLVEFKAKGNNMLASFALKTTDGWVFKDYPAKFKDNSAWRIDDSGEITPDMFTFTFAARTSQGVVIGVQWMGAEGESTSFLEFTKTIKGKKAKKAKLTELNNVGYGRYMMPI</sequence>
<accession>A0ABS4FT88</accession>
<dbReference type="EMBL" id="JAGGKG010000010">
    <property type="protein sequence ID" value="MBP1905792.1"/>
    <property type="molecule type" value="Genomic_DNA"/>
</dbReference>
<keyword evidence="3" id="KW-1185">Reference proteome</keyword>
<dbReference type="RefSeq" id="WP_210089408.1">
    <property type="nucleotide sequence ID" value="NZ_JAGGKG010000010.1"/>
</dbReference>
<evidence type="ECO:0000256" key="1">
    <source>
        <dbReference type="SAM" id="SignalP"/>
    </source>
</evidence>
<dbReference type="Proteomes" id="UP001519272">
    <property type="component" value="Unassembled WGS sequence"/>
</dbReference>
<comment type="caution">
    <text evidence="2">The sequence shown here is derived from an EMBL/GenBank/DDBJ whole genome shotgun (WGS) entry which is preliminary data.</text>
</comment>
<proteinExistence type="predicted"/>
<gene>
    <name evidence="2" type="ORF">J2Z32_002440</name>
</gene>
<organism evidence="2 3">
    <name type="scientific">Paenibacillus turicensis</name>
    <dbReference type="NCBI Taxonomy" id="160487"/>
    <lineage>
        <taxon>Bacteria</taxon>
        <taxon>Bacillati</taxon>
        <taxon>Bacillota</taxon>
        <taxon>Bacilli</taxon>
        <taxon>Bacillales</taxon>
        <taxon>Paenibacillaceae</taxon>
        <taxon>Paenibacillus</taxon>
    </lineage>
</organism>
<protein>
    <submittedName>
        <fullName evidence="2">Uncharacterized protein</fullName>
    </submittedName>
</protein>
<reference evidence="2 3" key="1">
    <citation type="submission" date="2021-03" db="EMBL/GenBank/DDBJ databases">
        <title>Genomic Encyclopedia of Type Strains, Phase IV (KMG-IV): sequencing the most valuable type-strain genomes for metagenomic binning, comparative biology and taxonomic classification.</title>
        <authorList>
            <person name="Goeker M."/>
        </authorList>
    </citation>
    <scope>NUCLEOTIDE SEQUENCE [LARGE SCALE GENOMIC DNA]</scope>
    <source>
        <strain evidence="2 3">DSM 14349</strain>
    </source>
</reference>